<dbReference type="GO" id="GO:0004519">
    <property type="term" value="F:endonuclease activity"/>
    <property type="evidence" value="ECO:0007669"/>
    <property type="project" value="UniProtKB-KW"/>
</dbReference>
<sequence length="417" mass="46457">MDNSPRGETSKGAMWNFSAEQIRKTLQSEPMSITAQLAALAGHGIELAKEIFAHGTSLKSKEDLAAVLGFDPTRVGRYQKTAKALFGPTDQPQLRAQAIDIAQKNNFSIDVLALINCKVGRLADALLREEFRLELHRFAVDNGYTAIKQFADDQLEKRNGPNPARQHSLRYARFSHHPDANGMRYLITSLPDETMTAIEAKLVDKAKARKSNTISMQQALADALSDALLGDFPVSQSSRPLREGLIMIPADGWRHVGDQWLVSTDGAKIHASELADHLLADFGYAIVYDEMAEPVDLYRTQRFANDKQRLILTADQLLCADPQCTRAAYRGQAHHIEAWKNGGDTNLKNLCLTCGPHNAHNDDDHAKGKHKNGHYVRDKHNGRIGWQPPDPTKPIRFNNHVLAQKSARSWAIRHFGL</sequence>
<proteinExistence type="predicted"/>
<name>A0A6I8MF79_9CORY</name>
<dbReference type="Proteomes" id="UP000423525">
    <property type="component" value="Chromosome"/>
</dbReference>
<organism evidence="2 3">
    <name type="scientific">Corynebacterium rouxii</name>
    <dbReference type="NCBI Taxonomy" id="2719119"/>
    <lineage>
        <taxon>Bacteria</taxon>
        <taxon>Bacillati</taxon>
        <taxon>Actinomycetota</taxon>
        <taxon>Actinomycetes</taxon>
        <taxon>Mycobacteriales</taxon>
        <taxon>Corynebacteriaceae</taxon>
        <taxon>Corynebacterium</taxon>
    </lineage>
</organism>
<dbReference type="KEGG" id="crf:FRC0190_00854"/>
<keyword evidence="2" id="KW-0255">Endonuclease</keyword>
<feature type="region of interest" description="Disordered" evidence="1">
    <location>
        <begin position="362"/>
        <end position="392"/>
    </location>
</feature>
<protein>
    <submittedName>
        <fullName evidence="2">HNH endonuclease</fullName>
    </submittedName>
</protein>
<keyword evidence="2" id="KW-0378">Hydrolase</keyword>
<evidence type="ECO:0000313" key="3">
    <source>
        <dbReference type="Proteomes" id="UP000423525"/>
    </source>
</evidence>
<dbReference type="EMBL" id="LR738855">
    <property type="protein sequence ID" value="VZH84859.1"/>
    <property type="molecule type" value="Genomic_DNA"/>
</dbReference>
<dbReference type="AlphaFoldDB" id="A0A6I8MF79"/>
<evidence type="ECO:0000313" key="2">
    <source>
        <dbReference type="EMBL" id="VZH84859.1"/>
    </source>
</evidence>
<dbReference type="CDD" id="cd00085">
    <property type="entry name" value="HNHc"/>
    <property type="match status" value="1"/>
</dbReference>
<keyword evidence="2" id="KW-0540">Nuclease</keyword>
<reference evidence="2 3" key="1">
    <citation type="submission" date="2019-11" db="EMBL/GenBank/DDBJ databases">
        <authorList>
            <person name="Brisse S."/>
        </authorList>
    </citation>
    <scope>NUCLEOTIDE SEQUENCE [LARGE SCALE GENOMIC DNA]</scope>
    <source>
        <strain evidence="2">FRC0190</strain>
    </source>
</reference>
<gene>
    <name evidence="2" type="ORF">FRC0190_00854</name>
</gene>
<evidence type="ECO:0000256" key="1">
    <source>
        <dbReference type="SAM" id="MobiDB-lite"/>
    </source>
</evidence>
<accession>A0A6I8MF79</accession>
<dbReference type="InterPro" id="IPR003615">
    <property type="entry name" value="HNH_nuc"/>
</dbReference>